<dbReference type="EMBL" id="JADGKB010000034">
    <property type="protein sequence ID" value="KAJ3257787.1"/>
    <property type="molecule type" value="Genomic_DNA"/>
</dbReference>
<keyword evidence="2" id="KW-0507">mRNA processing</keyword>
<feature type="compositionally biased region" description="Basic and acidic residues" evidence="4">
    <location>
        <begin position="14"/>
        <end position="33"/>
    </location>
</feature>
<dbReference type="PIRSF" id="PIRSF017706">
    <property type="entry name" value="TFIP11"/>
    <property type="match status" value="1"/>
</dbReference>
<evidence type="ECO:0000313" key="7">
    <source>
        <dbReference type="Proteomes" id="UP001210925"/>
    </source>
</evidence>
<evidence type="ECO:0000259" key="5">
    <source>
        <dbReference type="PROSITE" id="PS50174"/>
    </source>
</evidence>
<keyword evidence="7" id="KW-1185">Reference proteome</keyword>
<sequence length="780" mass="90583">MFDQENSSDEEETFYSKKEKEIYGDFMEDEPRINLKKGGIKFQKKQIESSSGSDSGSDSEGYVPVKRDRDEEEEEERPSFGKPRPDLGMENINRSEMENINMNTSDRKETKYTPKTLNDTKYRPVKAAPVVLDQEFGAFNKHTKGFGLKMLLKQGYVPGQGLGRDGAGIATPIEVNLRPQGAGLGMVEEKSKSTKKQEVKEVANLPSWKKSVKKRKPKYKTAQQIIAEQAESGTVPVTAQPTTTKIRDLTGKEEKIVTDMADLLKEKEQATERLPELLHNMKLLTDLCQNELLHIARQNRIEIAMQERYNTEIKATKELISDHERKLARLEKILEIALQVQQISSSNSWKLSAPDVSPKIINELFGSHFATIAKEYLEEYQAYNLDSLVVSIFTPVFKNNMKRWSPLENPTFMLDDLYQWSQLAVPSHDKDTMSLFEHMIYSYWLPKVRQAINNDWNPYKPEPVVELIENWSKYTAIIPPWLHSNIVNQLILPKLEHALELHRIKQDGYQIHGWVFPWLPILQESIYPLFPVIRRKFQVFFKKWHPTDDTALRIVTTWAEVNSTLQKVFTKDELQQLIVNSILPQLILYLRNEFEVDPGNQQIEPLLTVINWSKVIPSHLFSNLLQTEFFNKWQNVLWEWIKLPESNHSEISQWYTTWKTFFIDNNLDHLQCFKDGFRTGLDMINQGLSSNMDFVPTNVAKKQEQSAITELEFHFQDLVESLCADANIEFLPINKQKNGRDLYRMGKLLAYIDDDLLYCQLKKGEEFEFMDVEEAIELAK</sequence>
<dbReference type="AlphaFoldDB" id="A0AAD5UGU5"/>
<accession>A0AAD5UGU5</accession>
<feature type="region of interest" description="Disordered" evidence="4">
    <location>
        <begin position="1"/>
        <end position="92"/>
    </location>
</feature>
<feature type="coiled-coil region" evidence="3">
    <location>
        <begin position="306"/>
        <end position="340"/>
    </location>
</feature>
<dbReference type="PANTHER" id="PTHR23329:SF1">
    <property type="entry name" value="TUFTELIN-INTERACTING PROTEIN 11"/>
    <property type="match status" value="1"/>
</dbReference>
<keyword evidence="3" id="KW-0175">Coiled coil</keyword>
<name>A0AAD5UGU5_9FUNG</name>
<dbReference type="Pfam" id="PF01585">
    <property type="entry name" value="G-patch"/>
    <property type="match status" value="1"/>
</dbReference>
<dbReference type="PANTHER" id="PTHR23329">
    <property type="entry name" value="TUFTELIN-INTERACTING PROTEIN 11-RELATED"/>
    <property type="match status" value="1"/>
</dbReference>
<dbReference type="InterPro" id="IPR000467">
    <property type="entry name" value="G_patch_dom"/>
</dbReference>
<evidence type="ECO:0000256" key="2">
    <source>
        <dbReference type="PIRNR" id="PIRNR017706"/>
    </source>
</evidence>
<dbReference type="GO" id="GO:0071008">
    <property type="term" value="C:U2-type post-mRNA release spliceosomal complex"/>
    <property type="evidence" value="ECO:0007669"/>
    <property type="project" value="TreeGrafter"/>
</dbReference>
<organism evidence="6 7">
    <name type="scientific">Boothiomyces macroporosus</name>
    <dbReference type="NCBI Taxonomy" id="261099"/>
    <lineage>
        <taxon>Eukaryota</taxon>
        <taxon>Fungi</taxon>
        <taxon>Fungi incertae sedis</taxon>
        <taxon>Chytridiomycota</taxon>
        <taxon>Chytridiomycota incertae sedis</taxon>
        <taxon>Chytridiomycetes</taxon>
        <taxon>Rhizophydiales</taxon>
        <taxon>Terramycetaceae</taxon>
        <taxon>Boothiomyces</taxon>
    </lineage>
</organism>
<dbReference type="Proteomes" id="UP001210925">
    <property type="component" value="Unassembled WGS sequence"/>
</dbReference>
<proteinExistence type="inferred from homology"/>
<dbReference type="PROSITE" id="PS50174">
    <property type="entry name" value="G_PATCH"/>
    <property type="match status" value="1"/>
</dbReference>
<comment type="similarity">
    <text evidence="1 2">Belongs to the TFP11/STIP family.</text>
</comment>
<dbReference type="InterPro" id="IPR045211">
    <property type="entry name" value="TFP11/STIP/Ntr1"/>
</dbReference>
<dbReference type="InterPro" id="IPR024933">
    <property type="entry name" value="TFP11"/>
</dbReference>
<feature type="compositionally biased region" description="Low complexity" evidence="4">
    <location>
        <begin position="48"/>
        <end position="61"/>
    </location>
</feature>
<dbReference type="SMART" id="SM00443">
    <property type="entry name" value="G_patch"/>
    <property type="match status" value="1"/>
</dbReference>
<feature type="domain" description="G-patch" evidence="5">
    <location>
        <begin position="143"/>
        <end position="189"/>
    </location>
</feature>
<reference evidence="6" key="1">
    <citation type="submission" date="2020-05" db="EMBL/GenBank/DDBJ databases">
        <title>Phylogenomic resolution of chytrid fungi.</title>
        <authorList>
            <person name="Stajich J.E."/>
            <person name="Amses K."/>
            <person name="Simmons R."/>
            <person name="Seto K."/>
            <person name="Myers J."/>
            <person name="Bonds A."/>
            <person name="Quandt C.A."/>
            <person name="Barry K."/>
            <person name="Liu P."/>
            <person name="Grigoriev I."/>
            <person name="Longcore J.E."/>
            <person name="James T.Y."/>
        </authorList>
    </citation>
    <scope>NUCLEOTIDE SEQUENCE</scope>
    <source>
        <strain evidence="6">PLAUS21</strain>
    </source>
</reference>
<evidence type="ECO:0000256" key="3">
    <source>
        <dbReference type="SAM" id="Coils"/>
    </source>
</evidence>
<evidence type="ECO:0000256" key="1">
    <source>
        <dbReference type="ARBA" id="ARBA00010900"/>
    </source>
</evidence>
<protein>
    <submittedName>
        <fullName evidence="6">Tuftelin-interacting protein 11</fullName>
    </submittedName>
</protein>
<keyword evidence="2" id="KW-0508">mRNA splicing</keyword>
<comment type="subcellular location">
    <subcellularLocation>
        <location evidence="2">Nucleus</location>
    </subcellularLocation>
</comment>
<feature type="compositionally biased region" description="Basic residues" evidence="4">
    <location>
        <begin position="34"/>
        <end position="44"/>
    </location>
</feature>
<evidence type="ECO:0000313" key="6">
    <source>
        <dbReference type="EMBL" id="KAJ3257787.1"/>
    </source>
</evidence>
<feature type="compositionally biased region" description="Basic and acidic residues" evidence="4">
    <location>
        <begin position="77"/>
        <end position="92"/>
    </location>
</feature>
<keyword evidence="2" id="KW-0747">Spliceosome</keyword>
<dbReference type="InterPro" id="IPR022783">
    <property type="entry name" value="GCFC_dom"/>
</dbReference>
<gene>
    <name evidence="6" type="primary">TFIP11</name>
    <name evidence="6" type="ORF">HK103_004255</name>
</gene>
<evidence type="ECO:0000256" key="4">
    <source>
        <dbReference type="SAM" id="MobiDB-lite"/>
    </source>
</evidence>
<dbReference type="GO" id="GO:0003676">
    <property type="term" value="F:nucleic acid binding"/>
    <property type="evidence" value="ECO:0007669"/>
    <property type="project" value="InterPro"/>
</dbReference>
<keyword evidence="2" id="KW-0539">Nucleus</keyword>
<comment type="caution">
    <text evidence="6">The sequence shown here is derived from an EMBL/GenBank/DDBJ whole genome shotgun (WGS) entry which is preliminary data.</text>
</comment>
<dbReference type="GO" id="GO:0000390">
    <property type="term" value="P:spliceosomal complex disassembly"/>
    <property type="evidence" value="ECO:0007669"/>
    <property type="project" value="InterPro"/>
</dbReference>
<feature type="compositionally biased region" description="Acidic residues" evidence="4">
    <location>
        <begin position="1"/>
        <end position="13"/>
    </location>
</feature>
<dbReference type="Pfam" id="PF07842">
    <property type="entry name" value="GCFC"/>
    <property type="match status" value="1"/>
</dbReference>